<dbReference type="SMART" id="SM00155">
    <property type="entry name" value="PLDc"/>
    <property type="match status" value="2"/>
</dbReference>
<dbReference type="CDD" id="cd09111">
    <property type="entry name" value="PLDc_ymdC_like_1"/>
    <property type="match status" value="1"/>
</dbReference>
<sequence>MRARRTVAALAATGSILATLWALRAFNRLPPRELDEDAFPPRHDSVSPLRTAAEDAAKGHDGHSGIHLLADANDAFAARILLARQAKRHLDLQYYIWHGDRTGTLLLEEVHSAAERGVQVRLLLDDNGISGLDTILSALDRHPNIEVRLFNPFRIRFPKAAGFALDFGRLNRRMHNKSFIVDDAATIVGGRNIGDEYFGAGDGGLFADLDALAIGPVVASVIADFDRYWDCSSSYPASQILPLVSEAQRRKLTRRASLVEKDPSARQFVERITSLPIVQSLLEGTLELTWAEVELISDDPAKACGDVDSDGLLATQLLETLGNPTREMFVVAGYFVPGDTVTRSLCDMASSGVAVSVLTNSFAATDVKLVHAGYAQTRKELLQSGVRLFEMYGTTHASTSRKERRRGSRLGIGSTLRGSGTGSTAALRSHASTLHAKTFSVDGERLFIGSFNLDPRSIELNTELGFVIHSPDLAKQVGSVFERLAPAAAYELRLQEDGRLSWVERHDDEEIVHTEEPNMTLGDHLMIGVAQRLPIQWLL</sequence>
<evidence type="ECO:0000313" key="9">
    <source>
        <dbReference type="Proteomes" id="UP000287401"/>
    </source>
</evidence>
<reference evidence="8 9" key="1">
    <citation type="submission" date="2018-07" db="EMBL/GenBank/DDBJ databases">
        <title>Genomic and Epidemiologic Investigation of an Indolent Hospital Outbreak.</title>
        <authorList>
            <person name="Johnson R.C."/>
            <person name="Deming C."/>
            <person name="Conlan S."/>
            <person name="Zellmer C.J."/>
            <person name="Michelin A.V."/>
            <person name="Lee-Lin S."/>
            <person name="Thomas P.J."/>
            <person name="Park M."/>
            <person name="Weingarten R.A."/>
            <person name="Less J."/>
            <person name="Dekker J.P."/>
            <person name="Frank K.M."/>
            <person name="Musser K.A."/>
            <person name="Mcquiston J.R."/>
            <person name="Henderson D.K."/>
            <person name="Lau A.F."/>
            <person name="Palmore T.N."/>
            <person name="Segre J.A."/>
        </authorList>
    </citation>
    <scope>NUCLEOTIDE SEQUENCE [LARGE SCALE GENOMIC DNA]</scope>
    <source>
        <strain evidence="8 9">SK-NIH.Env6_1116</strain>
    </source>
</reference>
<evidence type="ECO:0000256" key="6">
    <source>
        <dbReference type="SAM" id="MobiDB-lite"/>
    </source>
</evidence>
<evidence type="ECO:0000256" key="3">
    <source>
        <dbReference type="ARBA" id="ARBA00018392"/>
    </source>
</evidence>
<dbReference type="EMBL" id="QRAL01000046">
    <property type="protein sequence ID" value="RSU48373.1"/>
    <property type="molecule type" value="Genomic_DNA"/>
</dbReference>
<accession>A0A430BFI4</accession>
<dbReference type="GO" id="GO:0030572">
    <property type="term" value="F:phosphatidyltransferase activity"/>
    <property type="evidence" value="ECO:0007669"/>
    <property type="project" value="UniProtKB-ARBA"/>
</dbReference>
<feature type="domain" description="PLD phosphodiesterase" evidence="7">
    <location>
        <begin position="170"/>
        <end position="197"/>
    </location>
</feature>
<dbReference type="SUPFAM" id="SSF56024">
    <property type="entry name" value="Phospholipase D/nuclease"/>
    <property type="match status" value="2"/>
</dbReference>
<feature type="domain" description="PLD phosphodiesterase" evidence="7">
    <location>
        <begin position="430"/>
        <end position="457"/>
    </location>
</feature>
<evidence type="ECO:0000259" key="7">
    <source>
        <dbReference type="PROSITE" id="PS50035"/>
    </source>
</evidence>
<dbReference type="InterPro" id="IPR001736">
    <property type="entry name" value="PLipase_D/transphosphatidylase"/>
</dbReference>
<comment type="function">
    <text evidence="1">Could be a virulence factor.</text>
</comment>
<keyword evidence="4" id="KW-0964">Secreted</keyword>
<dbReference type="GO" id="GO:0005576">
    <property type="term" value="C:extracellular region"/>
    <property type="evidence" value="ECO:0007669"/>
    <property type="project" value="UniProtKB-SubCell"/>
</dbReference>
<dbReference type="CDD" id="cd09113">
    <property type="entry name" value="PLDc_ymdC_like_2"/>
    <property type="match status" value="1"/>
</dbReference>
<dbReference type="PANTHER" id="PTHR21248:SF12">
    <property type="entry name" value="CARDIOLIPIN SYNTHASE C"/>
    <property type="match status" value="1"/>
</dbReference>
<comment type="caution">
    <text evidence="8">The sequence shown here is derived from an EMBL/GenBank/DDBJ whole genome shotgun (WGS) entry which is preliminary data.</text>
</comment>
<dbReference type="InterPro" id="IPR025202">
    <property type="entry name" value="PLD-like_dom"/>
</dbReference>
<evidence type="ECO:0000256" key="2">
    <source>
        <dbReference type="ARBA" id="ARBA00004613"/>
    </source>
</evidence>
<evidence type="ECO:0000313" key="8">
    <source>
        <dbReference type="EMBL" id="RSU48373.1"/>
    </source>
</evidence>
<comment type="subcellular location">
    <subcellularLocation>
        <location evidence="2">Secreted</location>
    </subcellularLocation>
</comment>
<dbReference type="Pfam" id="PF13091">
    <property type="entry name" value="PLDc_2"/>
    <property type="match status" value="2"/>
</dbReference>
<evidence type="ECO:0000256" key="4">
    <source>
        <dbReference type="ARBA" id="ARBA00022525"/>
    </source>
</evidence>
<evidence type="ECO:0000256" key="1">
    <source>
        <dbReference type="ARBA" id="ARBA00003145"/>
    </source>
</evidence>
<dbReference type="RefSeq" id="WP_125999927.1">
    <property type="nucleotide sequence ID" value="NZ_QRAL01000046.1"/>
</dbReference>
<evidence type="ECO:0000256" key="5">
    <source>
        <dbReference type="ARBA" id="ARBA00029594"/>
    </source>
</evidence>
<dbReference type="GO" id="GO:0032049">
    <property type="term" value="P:cardiolipin biosynthetic process"/>
    <property type="evidence" value="ECO:0007669"/>
    <property type="project" value="UniProtKB-ARBA"/>
</dbReference>
<feature type="compositionally biased region" description="Low complexity" evidence="6">
    <location>
        <begin position="409"/>
        <end position="423"/>
    </location>
</feature>
<feature type="region of interest" description="Disordered" evidence="6">
    <location>
        <begin position="397"/>
        <end position="423"/>
    </location>
</feature>
<dbReference type="PROSITE" id="PS50035">
    <property type="entry name" value="PLD"/>
    <property type="match status" value="2"/>
</dbReference>
<name>A0A430BFI4_SPHYA</name>
<gene>
    <name evidence="8" type="ORF">DAH51_24015</name>
</gene>
<protein>
    <recommendedName>
        <fullName evidence="3">Phospholipase D</fullName>
    </recommendedName>
    <alternativeName>
        <fullName evidence="5">Choline phosphatase</fullName>
    </alternativeName>
</protein>
<dbReference type="Proteomes" id="UP000287401">
    <property type="component" value="Unassembled WGS sequence"/>
</dbReference>
<organism evidence="8 9">
    <name type="scientific">Sphingobium yanoikuyae</name>
    <name type="common">Sphingomonas yanoikuyae</name>
    <dbReference type="NCBI Taxonomy" id="13690"/>
    <lineage>
        <taxon>Bacteria</taxon>
        <taxon>Pseudomonadati</taxon>
        <taxon>Pseudomonadota</taxon>
        <taxon>Alphaproteobacteria</taxon>
        <taxon>Sphingomonadales</taxon>
        <taxon>Sphingomonadaceae</taxon>
        <taxon>Sphingobium</taxon>
    </lineage>
</organism>
<dbReference type="AlphaFoldDB" id="A0A430BFI4"/>
<dbReference type="Gene3D" id="3.30.870.10">
    <property type="entry name" value="Endonuclease Chain A"/>
    <property type="match status" value="2"/>
</dbReference>
<dbReference type="PANTHER" id="PTHR21248">
    <property type="entry name" value="CARDIOLIPIN SYNTHASE"/>
    <property type="match status" value="1"/>
</dbReference>
<proteinExistence type="predicted"/>